<organism evidence="1 2">
    <name type="scientific">Subdoligranulum variabile DSM 15176</name>
    <dbReference type="NCBI Taxonomy" id="411471"/>
    <lineage>
        <taxon>Bacteria</taxon>
        <taxon>Bacillati</taxon>
        <taxon>Bacillota</taxon>
        <taxon>Clostridia</taxon>
        <taxon>Eubacteriales</taxon>
        <taxon>Oscillospiraceae</taxon>
        <taxon>Subdoligranulum</taxon>
    </lineage>
</organism>
<gene>
    <name evidence="1" type="ORF">SUBVAR_04877</name>
</gene>
<dbReference type="STRING" id="411471.SUBVAR_04877"/>
<name>D1PKK1_9FIRM</name>
<reference evidence="1" key="1">
    <citation type="submission" date="2009-12" db="EMBL/GenBank/DDBJ databases">
        <authorList>
            <person name="Weinstock G."/>
            <person name="Sodergren E."/>
            <person name="Clifton S."/>
            <person name="Fulton L."/>
            <person name="Fulton B."/>
            <person name="Courtney L."/>
            <person name="Fronick C."/>
            <person name="Harrison M."/>
            <person name="Strong C."/>
            <person name="Farmer C."/>
            <person name="Delahaunty K."/>
            <person name="Markovic C."/>
            <person name="Hall O."/>
            <person name="Minx P."/>
            <person name="Tomlinson C."/>
            <person name="Mitreva M."/>
            <person name="Nelson J."/>
            <person name="Hou S."/>
            <person name="Wollam A."/>
            <person name="Pepin K.H."/>
            <person name="Johnson M."/>
            <person name="Bhonagiri V."/>
            <person name="Nash W.E."/>
            <person name="Warren W."/>
            <person name="Chinwalla A."/>
            <person name="Mardis E.R."/>
            <person name="Wilson R.K."/>
        </authorList>
    </citation>
    <scope>NUCLEOTIDE SEQUENCE [LARGE SCALE GENOMIC DNA]</scope>
    <source>
        <strain evidence="1">DSM 15176</strain>
    </source>
</reference>
<accession>D1PKK1</accession>
<proteinExistence type="predicted"/>
<dbReference type="HOGENOM" id="CLU_2182608_0_0_9"/>
<keyword evidence="2" id="KW-1185">Reference proteome</keyword>
<protein>
    <submittedName>
        <fullName evidence="1">Uncharacterized protein</fullName>
    </submittedName>
</protein>
<evidence type="ECO:0000313" key="1">
    <source>
        <dbReference type="EMBL" id="EFB76509.1"/>
    </source>
</evidence>
<dbReference type="AlphaFoldDB" id="D1PKK1"/>
<dbReference type="EMBL" id="ACBY02000020">
    <property type="protein sequence ID" value="EFB76509.1"/>
    <property type="molecule type" value="Genomic_DNA"/>
</dbReference>
<sequence length="109" mass="11924">MPGSEKKELVALRSKLFCESDHLLSVDLQGEGLAQHLGNLTAQPHAIQKNFKIIHQGTGGGVDSQAQQNRAAVDNHLALFYRIIHAIINIEGVWILIADTVSTYVGLIR</sequence>
<evidence type="ECO:0000313" key="2">
    <source>
        <dbReference type="Proteomes" id="UP000003438"/>
    </source>
</evidence>
<dbReference type="Proteomes" id="UP000003438">
    <property type="component" value="Unassembled WGS sequence"/>
</dbReference>
<comment type="caution">
    <text evidence="1">The sequence shown here is derived from an EMBL/GenBank/DDBJ whole genome shotgun (WGS) entry which is preliminary data.</text>
</comment>